<evidence type="ECO:0000313" key="2">
    <source>
        <dbReference type="Proteomes" id="UP001177670"/>
    </source>
</evidence>
<name>A0AA40FLK0_9HYME</name>
<reference evidence="1" key="1">
    <citation type="submission" date="2021-10" db="EMBL/GenBank/DDBJ databases">
        <title>Melipona bicolor Genome sequencing and assembly.</title>
        <authorList>
            <person name="Araujo N.S."/>
            <person name="Arias M.C."/>
        </authorList>
    </citation>
    <scope>NUCLEOTIDE SEQUENCE</scope>
    <source>
        <strain evidence="1">USP_2M_L1-L4_2017</strain>
        <tissue evidence="1">Whole body</tissue>
    </source>
</reference>
<dbReference type="EMBL" id="JAHYIQ010000028">
    <property type="protein sequence ID" value="KAK1121047.1"/>
    <property type="molecule type" value="Genomic_DNA"/>
</dbReference>
<comment type="caution">
    <text evidence="1">The sequence shown here is derived from an EMBL/GenBank/DDBJ whole genome shotgun (WGS) entry which is preliminary data.</text>
</comment>
<gene>
    <name evidence="1" type="ORF">K0M31_010828</name>
</gene>
<dbReference type="AlphaFoldDB" id="A0AA40FLK0"/>
<accession>A0AA40FLK0</accession>
<organism evidence="1 2">
    <name type="scientific">Melipona bicolor</name>
    <dbReference type="NCBI Taxonomy" id="60889"/>
    <lineage>
        <taxon>Eukaryota</taxon>
        <taxon>Metazoa</taxon>
        <taxon>Ecdysozoa</taxon>
        <taxon>Arthropoda</taxon>
        <taxon>Hexapoda</taxon>
        <taxon>Insecta</taxon>
        <taxon>Pterygota</taxon>
        <taxon>Neoptera</taxon>
        <taxon>Endopterygota</taxon>
        <taxon>Hymenoptera</taxon>
        <taxon>Apocrita</taxon>
        <taxon>Aculeata</taxon>
        <taxon>Apoidea</taxon>
        <taxon>Anthophila</taxon>
        <taxon>Apidae</taxon>
        <taxon>Melipona</taxon>
    </lineage>
</organism>
<keyword evidence="2" id="KW-1185">Reference proteome</keyword>
<protein>
    <submittedName>
        <fullName evidence="1">Uncharacterized protein</fullName>
    </submittedName>
</protein>
<dbReference type="Proteomes" id="UP001177670">
    <property type="component" value="Unassembled WGS sequence"/>
</dbReference>
<sequence>MEAHRPSESSLRSAGRGFAVISRRSLLLPERKSDVCSEKDVERLRPASPCRHVANKLLSTSRFSKTAGLVPNLLIETIYLCDLDANDVINPAVSLQNSEWKCLELTEAQTDQPVESGHVCTVLNVLNKVDNWFQIRGHLLSPPQWWLAVLAVVRERATMVARVDLIRFPDYQSYALEHQRRRSPYVVLLRNVDDTRHCRTFGGARSG</sequence>
<proteinExistence type="predicted"/>
<evidence type="ECO:0000313" key="1">
    <source>
        <dbReference type="EMBL" id="KAK1121047.1"/>
    </source>
</evidence>